<feature type="compositionally biased region" description="Pro residues" evidence="1">
    <location>
        <begin position="95"/>
        <end position="106"/>
    </location>
</feature>
<feature type="compositionally biased region" description="Pro residues" evidence="1">
    <location>
        <begin position="76"/>
        <end position="85"/>
    </location>
</feature>
<feature type="transmembrane region" description="Helical" evidence="2">
    <location>
        <begin position="51"/>
        <end position="71"/>
    </location>
</feature>
<protein>
    <submittedName>
        <fullName evidence="3">Uncharacterized protein</fullName>
    </submittedName>
</protein>
<organism evidence="3 4">
    <name type="scientific">Streptomyces atratus</name>
    <dbReference type="NCBI Taxonomy" id="1893"/>
    <lineage>
        <taxon>Bacteria</taxon>
        <taxon>Bacillati</taxon>
        <taxon>Actinomycetota</taxon>
        <taxon>Actinomycetes</taxon>
        <taxon>Kitasatosporales</taxon>
        <taxon>Streptomycetaceae</taxon>
        <taxon>Streptomyces</taxon>
    </lineage>
</organism>
<dbReference type="EMBL" id="FPJO01000007">
    <property type="protein sequence ID" value="SFX87664.1"/>
    <property type="molecule type" value="Genomic_DNA"/>
</dbReference>
<gene>
    <name evidence="3" type="ORF">SAMN02787144_1007154</name>
</gene>
<proteinExistence type="predicted"/>
<keyword evidence="2" id="KW-1133">Transmembrane helix</keyword>
<evidence type="ECO:0000256" key="2">
    <source>
        <dbReference type="SAM" id="Phobius"/>
    </source>
</evidence>
<reference evidence="3 4" key="1">
    <citation type="submission" date="2016-11" db="EMBL/GenBank/DDBJ databases">
        <authorList>
            <person name="Jaros S."/>
            <person name="Januszkiewicz K."/>
            <person name="Wedrychowicz H."/>
        </authorList>
    </citation>
    <scope>NUCLEOTIDE SEQUENCE [LARGE SCALE GENOMIC DNA]</scope>
    <source>
        <strain evidence="3 4">OK807</strain>
    </source>
</reference>
<accession>A0A1K2AN85</accession>
<evidence type="ECO:0000313" key="3">
    <source>
        <dbReference type="EMBL" id="SFX87664.1"/>
    </source>
</evidence>
<dbReference type="RefSeq" id="WP_072485642.1">
    <property type="nucleotide sequence ID" value="NZ_CP108276.1"/>
</dbReference>
<evidence type="ECO:0000313" key="4">
    <source>
        <dbReference type="Proteomes" id="UP000181909"/>
    </source>
</evidence>
<sequence length="114" mass="11994">MKPNAEDRRLATEDRLRAALAARAALVTHRDLRRDAPPQGRSWGVHRVRRMAFAALGVAAAVVTVCLLVLLPDSPLDPAPVPPASTPGIDEPLPATSPRPVGPSGPDPSVTSRS</sequence>
<dbReference type="Proteomes" id="UP000181909">
    <property type="component" value="Unassembled WGS sequence"/>
</dbReference>
<dbReference type="AlphaFoldDB" id="A0A1K2AN85"/>
<evidence type="ECO:0000256" key="1">
    <source>
        <dbReference type="SAM" id="MobiDB-lite"/>
    </source>
</evidence>
<feature type="region of interest" description="Disordered" evidence="1">
    <location>
        <begin position="76"/>
        <end position="114"/>
    </location>
</feature>
<keyword evidence="2" id="KW-0812">Transmembrane</keyword>
<name>A0A1K2AN85_STRAR</name>
<dbReference type="STRING" id="1893.SAMN02787144_1007154"/>
<keyword evidence="2" id="KW-0472">Membrane</keyword>